<gene>
    <name evidence="2" type="ORF">EVJ46_04625</name>
</gene>
<accession>A0A519BGB7</accession>
<comment type="caution">
    <text evidence="2">The sequence shown here is derived from an EMBL/GenBank/DDBJ whole genome shotgun (WGS) entry which is preliminary data.</text>
</comment>
<protein>
    <recommendedName>
        <fullName evidence="4">Prepilin-type N-terminal cleavage/methylation domain-containing protein</fullName>
    </recommendedName>
</protein>
<keyword evidence="1" id="KW-0472">Membrane</keyword>
<reference evidence="2 3" key="1">
    <citation type="journal article" date="2019" name="ISME J.">
        <title>Insights into ecological role of a new deltaproteobacterial order Candidatus Acidulodesulfobacterales by metagenomics and metatranscriptomics.</title>
        <authorList>
            <person name="Tan S."/>
            <person name="Liu J."/>
            <person name="Fang Y."/>
            <person name="Hedlund B.P."/>
            <person name="Lian Z.H."/>
            <person name="Huang L.Y."/>
            <person name="Li J.T."/>
            <person name="Huang L.N."/>
            <person name="Li W.J."/>
            <person name="Jiang H.C."/>
            <person name="Dong H.L."/>
            <person name="Shu W.S."/>
        </authorList>
    </citation>
    <scope>NUCLEOTIDE SEQUENCE [LARGE SCALE GENOMIC DNA]</scope>
    <source>
        <strain evidence="2">AP2</strain>
    </source>
</reference>
<feature type="transmembrane region" description="Helical" evidence="1">
    <location>
        <begin position="20"/>
        <end position="40"/>
    </location>
</feature>
<sequence>MNGFNLTTDSNGASLIEVLISMIILTFVFMGIMALSLSFINGNAMASRTNQATNIAQMQASQLQCIDAQNLIADYQANITNGTPITYAVSQTQNGNVFNTDFANCAMPSSINGINDDYTVNIYLYPNQNMNTVINAKIEVSWNKNANVILLNSIIV</sequence>
<proteinExistence type="predicted"/>
<dbReference type="AlphaFoldDB" id="A0A519BGB7"/>
<dbReference type="Proteomes" id="UP000316562">
    <property type="component" value="Unassembled WGS sequence"/>
</dbReference>
<name>A0A519BGB7_ACIG2</name>
<evidence type="ECO:0000313" key="3">
    <source>
        <dbReference type="Proteomes" id="UP000316562"/>
    </source>
</evidence>
<evidence type="ECO:0000256" key="1">
    <source>
        <dbReference type="SAM" id="Phobius"/>
    </source>
</evidence>
<evidence type="ECO:0000313" key="2">
    <source>
        <dbReference type="EMBL" id="RZD16318.1"/>
    </source>
</evidence>
<keyword evidence="1" id="KW-0812">Transmembrane</keyword>
<keyword evidence="1" id="KW-1133">Transmembrane helix</keyword>
<dbReference type="EMBL" id="SGBC01000002">
    <property type="protein sequence ID" value="RZD16318.1"/>
    <property type="molecule type" value="Genomic_DNA"/>
</dbReference>
<evidence type="ECO:0008006" key="4">
    <source>
        <dbReference type="Google" id="ProtNLM"/>
    </source>
</evidence>
<organism evidence="2 3">
    <name type="scientific">Acididesulfobacter guangdongensis</name>
    <dbReference type="NCBI Taxonomy" id="2597225"/>
    <lineage>
        <taxon>Bacteria</taxon>
        <taxon>Deltaproteobacteria</taxon>
        <taxon>Candidatus Acidulodesulfobacterales</taxon>
        <taxon>Candidatus Acididesulfobacter</taxon>
    </lineage>
</organism>